<dbReference type="GO" id="GO:0016020">
    <property type="term" value="C:membrane"/>
    <property type="evidence" value="ECO:0007669"/>
    <property type="project" value="UniProtKB-SubCell"/>
</dbReference>
<dbReference type="AlphaFoldDB" id="A0ABD1JLZ5"/>
<evidence type="ECO:0000256" key="3">
    <source>
        <dbReference type="ARBA" id="ARBA00023136"/>
    </source>
</evidence>
<feature type="transmembrane region" description="Helical" evidence="6">
    <location>
        <begin position="202"/>
        <end position="223"/>
    </location>
</feature>
<dbReference type="SUPFAM" id="SSF48726">
    <property type="entry name" value="Immunoglobulin"/>
    <property type="match status" value="1"/>
</dbReference>
<proteinExistence type="predicted"/>
<comment type="subcellular location">
    <subcellularLocation>
        <location evidence="1">Membrane</location>
    </subcellularLocation>
</comment>
<feature type="compositionally biased region" description="Pro residues" evidence="5">
    <location>
        <begin position="296"/>
        <end position="305"/>
    </location>
</feature>
<dbReference type="Gene3D" id="2.60.40.10">
    <property type="entry name" value="Immunoglobulins"/>
    <property type="match status" value="2"/>
</dbReference>
<keyword evidence="10" id="KW-1185">Reference proteome</keyword>
<feature type="region of interest" description="Disordered" evidence="5">
    <location>
        <begin position="259"/>
        <end position="317"/>
    </location>
</feature>
<dbReference type="InterPro" id="IPR015631">
    <property type="entry name" value="CD2/SLAM_rcpt"/>
</dbReference>
<evidence type="ECO:0000256" key="6">
    <source>
        <dbReference type="SAM" id="Phobius"/>
    </source>
</evidence>
<keyword evidence="6" id="KW-1133">Transmembrane helix</keyword>
<keyword evidence="4" id="KW-0325">Glycoprotein</keyword>
<dbReference type="PANTHER" id="PTHR12080">
    <property type="entry name" value="SIGNALING LYMPHOCYTIC ACTIVATION MOLECULE"/>
    <property type="match status" value="1"/>
</dbReference>
<gene>
    <name evidence="9" type="ORF">ACEWY4_017009</name>
</gene>
<name>A0ABD1JLZ5_9TELE</name>
<reference evidence="9 10" key="1">
    <citation type="submission" date="2024-09" db="EMBL/GenBank/DDBJ databases">
        <title>A chromosome-level genome assembly of Gray's grenadier anchovy, Coilia grayii.</title>
        <authorList>
            <person name="Fu Z."/>
        </authorList>
    </citation>
    <scope>NUCLEOTIDE SEQUENCE [LARGE SCALE GENOMIC DNA]</scope>
    <source>
        <strain evidence="9">G4</strain>
        <tissue evidence="9">Muscle</tissue>
    </source>
</reference>
<keyword evidence="2 7" id="KW-0732">Signal</keyword>
<keyword evidence="3 6" id="KW-0472">Membrane</keyword>
<evidence type="ECO:0000256" key="5">
    <source>
        <dbReference type="SAM" id="MobiDB-lite"/>
    </source>
</evidence>
<dbReference type="InterPro" id="IPR013783">
    <property type="entry name" value="Ig-like_fold"/>
</dbReference>
<feature type="compositionally biased region" description="Low complexity" evidence="5">
    <location>
        <begin position="308"/>
        <end position="317"/>
    </location>
</feature>
<accession>A0ABD1JLZ5</accession>
<evidence type="ECO:0000256" key="4">
    <source>
        <dbReference type="ARBA" id="ARBA00023180"/>
    </source>
</evidence>
<dbReference type="InterPro" id="IPR007110">
    <property type="entry name" value="Ig-like_dom"/>
</dbReference>
<feature type="domain" description="Ig-like" evidence="8">
    <location>
        <begin position="114"/>
        <end position="190"/>
    </location>
</feature>
<protein>
    <recommendedName>
        <fullName evidence="8">Ig-like domain-containing protein</fullName>
    </recommendedName>
</protein>
<sequence>MDFQIAFVALCFCALGLHASRADECTKALEGSSYTIALNSPKQEGDVLVWKHNDKNVVYHRRRGKTTGEGVVDDNGSLLLKNLTIAMSGTYRAEHYSNDGRLIKSVTEKLCVIPKAPVPTLVATCSSSLYCASGSSKGFTLSWFHNNVKLKENNNPLLSRQLRENDRYRCRLSNDLFTDDKEDSNEVIISCSVPVLSRAVRLVLAGAVILIVILTLALVIVSCKYCPQRNRKRGAESLVYSRLQCRPSGLRQVAPEEDPFIQTPQEHPSPHGLKDQSSMQTPEEDAFIQASQEHPSPAPSQPNGPAPSTTSSSSSSR</sequence>
<feature type="chain" id="PRO_5044788089" description="Ig-like domain-containing protein" evidence="7">
    <location>
        <begin position="23"/>
        <end position="317"/>
    </location>
</feature>
<evidence type="ECO:0000256" key="2">
    <source>
        <dbReference type="ARBA" id="ARBA00022729"/>
    </source>
</evidence>
<evidence type="ECO:0000313" key="9">
    <source>
        <dbReference type="EMBL" id="KAL2088181.1"/>
    </source>
</evidence>
<dbReference type="InterPro" id="IPR036179">
    <property type="entry name" value="Ig-like_dom_sf"/>
</dbReference>
<dbReference type="Proteomes" id="UP001591681">
    <property type="component" value="Unassembled WGS sequence"/>
</dbReference>
<evidence type="ECO:0000256" key="7">
    <source>
        <dbReference type="SAM" id="SignalP"/>
    </source>
</evidence>
<evidence type="ECO:0000313" key="10">
    <source>
        <dbReference type="Proteomes" id="UP001591681"/>
    </source>
</evidence>
<organism evidence="9 10">
    <name type="scientific">Coilia grayii</name>
    <name type="common">Gray's grenadier anchovy</name>
    <dbReference type="NCBI Taxonomy" id="363190"/>
    <lineage>
        <taxon>Eukaryota</taxon>
        <taxon>Metazoa</taxon>
        <taxon>Chordata</taxon>
        <taxon>Craniata</taxon>
        <taxon>Vertebrata</taxon>
        <taxon>Euteleostomi</taxon>
        <taxon>Actinopterygii</taxon>
        <taxon>Neopterygii</taxon>
        <taxon>Teleostei</taxon>
        <taxon>Clupei</taxon>
        <taxon>Clupeiformes</taxon>
        <taxon>Clupeoidei</taxon>
        <taxon>Engraulidae</taxon>
        <taxon>Coilinae</taxon>
        <taxon>Coilia</taxon>
    </lineage>
</organism>
<dbReference type="PANTHER" id="PTHR12080:SF55">
    <property type="entry name" value="LYMPHOCYTE FUNCTION-ASSOCIATED ANTIGEN 3"/>
    <property type="match status" value="1"/>
</dbReference>
<feature type="signal peptide" evidence="7">
    <location>
        <begin position="1"/>
        <end position="22"/>
    </location>
</feature>
<dbReference type="EMBL" id="JBHFQA010000014">
    <property type="protein sequence ID" value="KAL2088181.1"/>
    <property type="molecule type" value="Genomic_DNA"/>
</dbReference>
<keyword evidence="6" id="KW-0812">Transmembrane</keyword>
<dbReference type="PROSITE" id="PS50835">
    <property type="entry name" value="IG_LIKE"/>
    <property type="match status" value="1"/>
</dbReference>
<evidence type="ECO:0000256" key="1">
    <source>
        <dbReference type="ARBA" id="ARBA00004370"/>
    </source>
</evidence>
<evidence type="ECO:0000259" key="8">
    <source>
        <dbReference type="PROSITE" id="PS50835"/>
    </source>
</evidence>
<comment type="caution">
    <text evidence="9">The sequence shown here is derived from an EMBL/GenBank/DDBJ whole genome shotgun (WGS) entry which is preliminary data.</text>
</comment>